<name>A0A381V510_9ZZZZ</name>
<comment type="pathway">
    <text evidence="3">Cofactor biosynthesis; tetrahydrofolate biosynthesis; 7,8-dihydrofolate from 2-amino-4-hydroxy-6-hydroxymethyl-7,8-dihydropteridine diphosphate and 4-aminobenzoate: step 1/2.</text>
</comment>
<dbReference type="InterPro" id="IPR000489">
    <property type="entry name" value="Pterin-binding_dom"/>
</dbReference>
<gene>
    <name evidence="10" type="ORF">METZ01_LOCUS88320</name>
</gene>
<dbReference type="GO" id="GO:0046656">
    <property type="term" value="P:folic acid biosynthetic process"/>
    <property type="evidence" value="ECO:0007669"/>
    <property type="project" value="UniProtKB-KW"/>
</dbReference>
<evidence type="ECO:0000256" key="5">
    <source>
        <dbReference type="ARBA" id="ARBA00022679"/>
    </source>
</evidence>
<dbReference type="Gene3D" id="3.20.20.20">
    <property type="entry name" value="Dihydropteroate synthase-like"/>
    <property type="match status" value="1"/>
</dbReference>
<evidence type="ECO:0000256" key="2">
    <source>
        <dbReference type="ARBA" id="ARBA00001946"/>
    </source>
</evidence>
<dbReference type="PROSITE" id="PS00792">
    <property type="entry name" value="DHPS_1"/>
    <property type="match status" value="1"/>
</dbReference>
<keyword evidence="7" id="KW-0460">Magnesium</keyword>
<dbReference type="GO" id="GO:0046654">
    <property type="term" value="P:tetrahydrofolate biosynthetic process"/>
    <property type="evidence" value="ECO:0007669"/>
    <property type="project" value="TreeGrafter"/>
</dbReference>
<dbReference type="NCBIfam" id="TIGR01496">
    <property type="entry name" value="DHPS"/>
    <property type="match status" value="1"/>
</dbReference>
<reference evidence="10" key="1">
    <citation type="submission" date="2018-05" db="EMBL/GenBank/DDBJ databases">
        <authorList>
            <person name="Lanie J.A."/>
            <person name="Ng W.-L."/>
            <person name="Kazmierczak K.M."/>
            <person name="Andrzejewski T.M."/>
            <person name="Davidsen T.M."/>
            <person name="Wayne K.J."/>
            <person name="Tettelin H."/>
            <person name="Glass J.I."/>
            <person name="Rusch D."/>
            <person name="Podicherti R."/>
            <person name="Tsui H.-C.T."/>
            <person name="Winkler M.E."/>
        </authorList>
    </citation>
    <scope>NUCLEOTIDE SEQUENCE</scope>
</reference>
<dbReference type="AlphaFoldDB" id="A0A381V510"/>
<evidence type="ECO:0000256" key="6">
    <source>
        <dbReference type="ARBA" id="ARBA00022723"/>
    </source>
</evidence>
<keyword evidence="6" id="KW-0479">Metal-binding</keyword>
<comment type="catalytic activity">
    <reaction evidence="1">
        <text>(7,8-dihydropterin-6-yl)methyl diphosphate + 4-aminobenzoate = 7,8-dihydropteroate + diphosphate</text>
        <dbReference type="Rhea" id="RHEA:19949"/>
        <dbReference type="ChEBI" id="CHEBI:17836"/>
        <dbReference type="ChEBI" id="CHEBI:17839"/>
        <dbReference type="ChEBI" id="CHEBI:33019"/>
        <dbReference type="ChEBI" id="CHEBI:72950"/>
        <dbReference type="EC" id="2.5.1.15"/>
    </reaction>
</comment>
<dbReference type="InterPro" id="IPR011005">
    <property type="entry name" value="Dihydropteroate_synth-like_sf"/>
</dbReference>
<keyword evidence="5" id="KW-0808">Transferase</keyword>
<dbReference type="Pfam" id="PF00809">
    <property type="entry name" value="Pterin_bind"/>
    <property type="match status" value="1"/>
</dbReference>
<dbReference type="GO" id="GO:0046872">
    <property type="term" value="F:metal ion binding"/>
    <property type="evidence" value="ECO:0007669"/>
    <property type="project" value="UniProtKB-KW"/>
</dbReference>
<dbReference type="PANTHER" id="PTHR20941">
    <property type="entry name" value="FOLATE SYNTHESIS PROTEINS"/>
    <property type="match status" value="1"/>
</dbReference>
<evidence type="ECO:0000259" key="9">
    <source>
        <dbReference type="PROSITE" id="PS50972"/>
    </source>
</evidence>
<organism evidence="10">
    <name type="scientific">marine metagenome</name>
    <dbReference type="NCBI Taxonomy" id="408172"/>
    <lineage>
        <taxon>unclassified sequences</taxon>
        <taxon>metagenomes</taxon>
        <taxon>ecological metagenomes</taxon>
    </lineage>
</organism>
<dbReference type="PROSITE" id="PS50972">
    <property type="entry name" value="PTERIN_BINDING"/>
    <property type="match status" value="1"/>
</dbReference>
<feature type="non-terminal residue" evidence="10">
    <location>
        <position position="1"/>
    </location>
</feature>
<sequence length="283" mass="31136">VHPHLTLDKFKSWCQNPERPTLIMGILNVTPDSFSDGGKYFSTERAIDHALNMISDGADIIDIGGESTRPGAESLDEDEEMDRIIPVIKGLRKKSDILVSVDTYKASVAEMAISAGANIINDISGLSFDSEMVSLVADNKVPIVIMHIKGNPKTMQKEPVYQDLIGELVAFFLKQIQMAKKKGIKQFQIILDPGIGFGKKYEDNFTILHNLKSICELGYPIMIGPSRKSFIGDTLNLPSDKRIEGTSAAITAGVLNGARIVRVHDVKEMKRVVRIAEKIRTAA</sequence>
<proteinExistence type="predicted"/>
<dbReference type="CDD" id="cd00739">
    <property type="entry name" value="DHPS"/>
    <property type="match status" value="1"/>
</dbReference>
<dbReference type="PANTHER" id="PTHR20941:SF1">
    <property type="entry name" value="FOLIC ACID SYNTHESIS PROTEIN FOL1"/>
    <property type="match status" value="1"/>
</dbReference>
<keyword evidence="8" id="KW-0289">Folate biosynthesis</keyword>
<dbReference type="FunFam" id="3.20.20.20:FF:000006">
    <property type="entry name" value="Dihydropteroate synthase"/>
    <property type="match status" value="1"/>
</dbReference>
<dbReference type="SUPFAM" id="SSF51717">
    <property type="entry name" value="Dihydropteroate synthetase-like"/>
    <property type="match status" value="1"/>
</dbReference>
<evidence type="ECO:0000256" key="7">
    <source>
        <dbReference type="ARBA" id="ARBA00022842"/>
    </source>
</evidence>
<dbReference type="PROSITE" id="PS00793">
    <property type="entry name" value="DHPS_2"/>
    <property type="match status" value="1"/>
</dbReference>
<dbReference type="InterPro" id="IPR045031">
    <property type="entry name" value="DHP_synth-like"/>
</dbReference>
<dbReference type="InterPro" id="IPR006390">
    <property type="entry name" value="DHP_synth_dom"/>
</dbReference>
<evidence type="ECO:0000256" key="1">
    <source>
        <dbReference type="ARBA" id="ARBA00000012"/>
    </source>
</evidence>
<dbReference type="EMBL" id="UINC01007871">
    <property type="protein sequence ID" value="SVA35466.1"/>
    <property type="molecule type" value="Genomic_DNA"/>
</dbReference>
<protein>
    <recommendedName>
        <fullName evidence="4">dihydropteroate synthase</fullName>
        <ecNumber evidence="4">2.5.1.15</ecNumber>
    </recommendedName>
</protein>
<feature type="domain" description="Pterin-binding" evidence="9">
    <location>
        <begin position="21"/>
        <end position="274"/>
    </location>
</feature>
<evidence type="ECO:0000313" key="10">
    <source>
        <dbReference type="EMBL" id="SVA35466.1"/>
    </source>
</evidence>
<accession>A0A381V510</accession>
<dbReference type="GO" id="GO:0005829">
    <property type="term" value="C:cytosol"/>
    <property type="evidence" value="ECO:0007669"/>
    <property type="project" value="TreeGrafter"/>
</dbReference>
<dbReference type="EC" id="2.5.1.15" evidence="4"/>
<evidence type="ECO:0000256" key="8">
    <source>
        <dbReference type="ARBA" id="ARBA00022909"/>
    </source>
</evidence>
<evidence type="ECO:0000256" key="4">
    <source>
        <dbReference type="ARBA" id="ARBA00012458"/>
    </source>
</evidence>
<comment type="cofactor">
    <cofactor evidence="2">
        <name>Mg(2+)</name>
        <dbReference type="ChEBI" id="CHEBI:18420"/>
    </cofactor>
</comment>
<evidence type="ECO:0000256" key="3">
    <source>
        <dbReference type="ARBA" id="ARBA00004763"/>
    </source>
</evidence>
<dbReference type="GO" id="GO:0004156">
    <property type="term" value="F:dihydropteroate synthase activity"/>
    <property type="evidence" value="ECO:0007669"/>
    <property type="project" value="UniProtKB-EC"/>
</dbReference>